<gene>
    <name evidence="2" type="ORF">GCM10010185_58740</name>
</gene>
<dbReference type="Pfam" id="PF13560">
    <property type="entry name" value="HTH_31"/>
    <property type="match status" value="1"/>
</dbReference>
<dbReference type="EMBL" id="BMRG01000017">
    <property type="protein sequence ID" value="GGP77327.1"/>
    <property type="molecule type" value="Genomic_DNA"/>
</dbReference>
<feature type="domain" description="HTH cro/C1-type" evidence="1">
    <location>
        <begin position="71"/>
        <end position="125"/>
    </location>
</feature>
<evidence type="ECO:0000313" key="3">
    <source>
        <dbReference type="Proteomes" id="UP000639606"/>
    </source>
</evidence>
<dbReference type="InterPro" id="IPR045745">
    <property type="entry name" value="HTH_58_Actinobacteria-type"/>
</dbReference>
<proteinExistence type="predicted"/>
<protein>
    <recommendedName>
        <fullName evidence="1">HTH cro/C1-type domain-containing protein</fullName>
    </recommendedName>
</protein>
<dbReference type="AlphaFoldDB" id="A0A918EGZ6"/>
<dbReference type="PROSITE" id="PS50943">
    <property type="entry name" value="HTH_CROC1"/>
    <property type="match status" value="1"/>
</dbReference>
<sequence length="285" mass="31143">MTHFREFVTAEYSRGRTIRALAAMTGRSYGTVRSALVSEGVELRSRGARAARVNLGEGDAGARREELSVLLLSSRLNAGLTGRDAGARAGMSQSKLSKLETGRLVPKVDDVARLAENYAVSPEIRGRMVELASLVSRDARHRRAVLHRGAARQQVRVARAEQSATTVRVLGVGGLPEAVLDKPPRGKEFVVLMPEGVVRSAPDLVQQVYRVSMAEGIEVGIIPFFSKASIPDAGYRVLDERMVVVELLAGNVVITDPEDVAEHVAQFEQLREHAVFGDRMRYLFL</sequence>
<dbReference type="Pfam" id="PF19575">
    <property type="entry name" value="HTH_58"/>
    <property type="match status" value="1"/>
</dbReference>
<comment type="caution">
    <text evidence="2">The sequence shown here is derived from an EMBL/GenBank/DDBJ whole genome shotgun (WGS) entry which is preliminary data.</text>
</comment>
<reference evidence="2" key="1">
    <citation type="journal article" date="2014" name="Int. J. Syst. Evol. Microbiol.">
        <title>Complete genome sequence of Corynebacterium casei LMG S-19264T (=DSM 44701T), isolated from a smear-ripened cheese.</title>
        <authorList>
            <consortium name="US DOE Joint Genome Institute (JGI-PGF)"/>
            <person name="Walter F."/>
            <person name="Albersmeier A."/>
            <person name="Kalinowski J."/>
            <person name="Ruckert C."/>
        </authorList>
    </citation>
    <scope>NUCLEOTIDE SEQUENCE</scope>
    <source>
        <strain evidence="2">JCM 3313</strain>
    </source>
</reference>
<dbReference type="InterPro" id="IPR010982">
    <property type="entry name" value="Lambda_DNA-bd_dom_sf"/>
</dbReference>
<dbReference type="Proteomes" id="UP000639606">
    <property type="component" value="Unassembled WGS sequence"/>
</dbReference>
<evidence type="ECO:0000259" key="1">
    <source>
        <dbReference type="PROSITE" id="PS50943"/>
    </source>
</evidence>
<dbReference type="CDD" id="cd00093">
    <property type="entry name" value="HTH_XRE"/>
    <property type="match status" value="1"/>
</dbReference>
<dbReference type="InterPro" id="IPR001387">
    <property type="entry name" value="Cro/C1-type_HTH"/>
</dbReference>
<reference evidence="2" key="2">
    <citation type="submission" date="2020-09" db="EMBL/GenBank/DDBJ databases">
        <authorList>
            <person name="Sun Q."/>
            <person name="Ohkuma M."/>
        </authorList>
    </citation>
    <scope>NUCLEOTIDE SEQUENCE</scope>
    <source>
        <strain evidence="2">JCM 3313</strain>
    </source>
</reference>
<dbReference type="SMART" id="SM00530">
    <property type="entry name" value="HTH_XRE"/>
    <property type="match status" value="1"/>
</dbReference>
<organism evidence="2 3">
    <name type="scientific">Saccharothrix coeruleofusca</name>
    <dbReference type="NCBI Taxonomy" id="33919"/>
    <lineage>
        <taxon>Bacteria</taxon>
        <taxon>Bacillati</taxon>
        <taxon>Actinomycetota</taxon>
        <taxon>Actinomycetes</taxon>
        <taxon>Pseudonocardiales</taxon>
        <taxon>Pseudonocardiaceae</taxon>
        <taxon>Saccharothrix</taxon>
    </lineage>
</organism>
<keyword evidence="3" id="KW-1185">Reference proteome</keyword>
<dbReference type="RefSeq" id="WP_189226573.1">
    <property type="nucleotide sequence ID" value="NZ_BMRG01000017.1"/>
</dbReference>
<dbReference type="Gene3D" id="1.10.260.40">
    <property type="entry name" value="lambda repressor-like DNA-binding domains"/>
    <property type="match status" value="1"/>
</dbReference>
<name>A0A918EGZ6_9PSEU</name>
<dbReference type="GO" id="GO:0003677">
    <property type="term" value="F:DNA binding"/>
    <property type="evidence" value="ECO:0007669"/>
    <property type="project" value="InterPro"/>
</dbReference>
<accession>A0A918EGZ6</accession>
<evidence type="ECO:0000313" key="2">
    <source>
        <dbReference type="EMBL" id="GGP77327.1"/>
    </source>
</evidence>
<dbReference type="SUPFAM" id="SSF47413">
    <property type="entry name" value="lambda repressor-like DNA-binding domains"/>
    <property type="match status" value="1"/>
</dbReference>